<keyword evidence="2" id="KW-1185">Reference proteome</keyword>
<dbReference type="EMBL" id="CAJVPT010006640">
    <property type="protein sequence ID" value="CAG8533016.1"/>
    <property type="molecule type" value="Genomic_DNA"/>
</dbReference>
<name>A0ACA9LJS4_9GLOM</name>
<reference evidence="1" key="1">
    <citation type="submission" date="2021-06" db="EMBL/GenBank/DDBJ databases">
        <authorList>
            <person name="Kallberg Y."/>
            <person name="Tangrot J."/>
            <person name="Rosling A."/>
        </authorList>
    </citation>
    <scope>NUCLEOTIDE SEQUENCE</scope>
    <source>
        <strain evidence="1">CL356</strain>
    </source>
</reference>
<sequence>MSRQRPTFEALPYYDEDASNNPELLAKVKAELAKERKRLGQRVSADNDPRIPPQFPLFSKNPLLAAELERIESHNRLSAIDTKRFQLPPPAGDNPSVEDWQAALKNARAQLEHQRLRSANGALMQQYGANAWRVYNYRMEVVGKSLDKAIEELNERVTEVNRARKNEQIAIGKQLTALEKKWTELISSVLQIEIANAALEAEIASLGQRDLFQYFIRANERLV</sequence>
<organism evidence="1 2">
    <name type="scientific">Acaulospora colombiana</name>
    <dbReference type="NCBI Taxonomy" id="27376"/>
    <lineage>
        <taxon>Eukaryota</taxon>
        <taxon>Fungi</taxon>
        <taxon>Fungi incertae sedis</taxon>
        <taxon>Mucoromycota</taxon>
        <taxon>Glomeromycotina</taxon>
        <taxon>Glomeromycetes</taxon>
        <taxon>Diversisporales</taxon>
        <taxon>Acaulosporaceae</taxon>
        <taxon>Acaulospora</taxon>
    </lineage>
</organism>
<protein>
    <submittedName>
        <fullName evidence="1">15384_t:CDS:1</fullName>
    </submittedName>
</protein>
<proteinExistence type="predicted"/>
<comment type="caution">
    <text evidence="1">The sequence shown here is derived from an EMBL/GenBank/DDBJ whole genome shotgun (WGS) entry which is preliminary data.</text>
</comment>
<evidence type="ECO:0000313" key="2">
    <source>
        <dbReference type="Proteomes" id="UP000789525"/>
    </source>
</evidence>
<dbReference type="Proteomes" id="UP000789525">
    <property type="component" value="Unassembled WGS sequence"/>
</dbReference>
<gene>
    <name evidence="1" type="ORF">ACOLOM_LOCUS4151</name>
</gene>
<evidence type="ECO:0000313" key="1">
    <source>
        <dbReference type="EMBL" id="CAG8533016.1"/>
    </source>
</evidence>
<accession>A0ACA9LJS4</accession>